<dbReference type="GO" id="GO:0004177">
    <property type="term" value="F:aminopeptidase activity"/>
    <property type="evidence" value="ECO:0007669"/>
    <property type="project" value="UniProtKB-UniRule"/>
</dbReference>
<sequence length="336" mass="37627">MLKEICEINGVSGDEDRIRSFIKENIYQYADELIEDNYGNLIARKGKINRKKILLAAHMDEVGMMITNIEKNGLLRFKTIGLRSQTILAKKVIIGEKKIPGVIGHKPIHLTQRGETDKMPEIKELFIDIGAGSREESEKLIQIGDMATFDTKFRKEGDIIYGKAFDNRIGCYILMELLRKTDIPAYYAFTVQEEVGLRGARIVAYRIDPDIAIAVDTTGSSEFPEKKDSPGYPVIGRGPVLTIADATILCDRNLLKIFENVANKFRIPFQNKQPMIGGTDAGVMHITREGIPSAVISTPARYIHSPISIASMRDIKNSIRLLSLTMEKILKGAKWS</sequence>
<feature type="binding site" evidence="8">
    <location>
        <position position="216"/>
    </location>
    <ligand>
        <name>Zn(2+)</name>
        <dbReference type="ChEBI" id="CHEBI:29105"/>
        <label>1</label>
    </ligand>
</feature>
<feature type="binding site" evidence="8">
    <location>
        <position position="304"/>
    </location>
    <ligand>
        <name>Zn(2+)</name>
        <dbReference type="ChEBI" id="CHEBI:29105"/>
        <label>2</label>
    </ligand>
</feature>
<evidence type="ECO:0000256" key="2">
    <source>
        <dbReference type="ARBA" id="ARBA00022438"/>
    </source>
</evidence>
<dbReference type="EMBL" id="DTHJ01000119">
    <property type="protein sequence ID" value="HHS63079.1"/>
    <property type="molecule type" value="Genomic_DNA"/>
</dbReference>
<dbReference type="PANTHER" id="PTHR32481:SF0">
    <property type="entry name" value="AMINOPEPTIDASE YPDE-RELATED"/>
    <property type="match status" value="1"/>
</dbReference>
<feature type="active site" description="Proton acceptor" evidence="7">
    <location>
        <position position="193"/>
    </location>
</feature>
<organism evidence="9">
    <name type="scientific">candidate division WOR-3 bacterium</name>
    <dbReference type="NCBI Taxonomy" id="2052148"/>
    <lineage>
        <taxon>Bacteria</taxon>
        <taxon>Bacteria division WOR-3</taxon>
    </lineage>
</organism>
<feature type="binding site" evidence="8">
    <location>
        <position position="194"/>
    </location>
    <ligand>
        <name>Zn(2+)</name>
        <dbReference type="ChEBI" id="CHEBI:29105"/>
        <label>2</label>
    </ligand>
</feature>
<comment type="cofactor">
    <cofactor evidence="8">
        <name>a divalent metal cation</name>
        <dbReference type="ChEBI" id="CHEBI:60240"/>
    </cofactor>
    <text evidence="8">Binds 2 divalent metal cations per subunit.</text>
</comment>
<protein>
    <submittedName>
        <fullName evidence="9">M42 family peptidase</fullName>
    </submittedName>
</protein>
<keyword evidence="4 8" id="KW-0479">Metal-binding</keyword>
<dbReference type="SUPFAM" id="SSF101821">
    <property type="entry name" value="Aminopeptidase/glucanase lid domain"/>
    <property type="match status" value="1"/>
</dbReference>
<accession>A0A7C6AGJ1</accession>
<keyword evidence="3" id="KW-0645">Protease</keyword>
<dbReference type="InterPro" id="IPR023367">
    <property type="entry name" value="Peptidase_M42_dom2"/>
</dbReference>
<dbReference type="Pfam" id="PF05343">
    <property type="entry name" value="Peptidase_M42"/>
    <property type="match status" value="1"/>
</dbReference>
<evidence type="ECO:0000256" key="7">
    <source>
        <dbReference type="PIRSR" id="PIRSR001123-1"/>
    </source>
</evidence>
<evidence type="ECO:0000256" key="3">
    <source>
        <dbReference type="ARBA" id="ARBA00022670"/>
    </source>
</evidence>
<feature type="binding site" evidence="8">
    <location>
        <position position="58"/>
    </location>
    <ligand>
        <name>Zn(2+)</name>
        <dbReference type="ChEBI" id="CHEBI:29105"/>
        <label>1</label>
    </ligand>
</feature>
<reference evidence="9" key="1">
    <citation type="journal article" date="2020" name="mSystems">
        <title>Genome- and Community-Level Interaction Insights into Carbon Utilization and Element Cycling Functions of Hydrothermarchaeota in Hydrothermal Sediment.</title>
        <authorList>
            <person name="Zhou Z."/>
            <person name="Liu Y."/>
            <person name="Xu W."/>
            <person name="Pan J."/>
            <person name="Luo Z.H."/>
            <person name="Li M."/>
        </authorList>
    </citation>
    <scope>NUCLEOTIDE SEQUENCE [LARGE SCALE GENOMIC DNA]</scope>
    <source>
        <strain evidence="9">SpSt-783</strain>
    </source>
</reference>
<keyword evidence="5" id="KW-0378">Hydrolase</keyword>
<dbReference type="GO" id="GO:0046872">
    <property type="term" value="F:metal ion binding"/>
    <property type="evidence" value="ECO:0007669"/>
    <property type="project" value="UniProtKB-UniRule"/>
</dbReference>
<dbReference type="InterPro" id="IPR051464">
    <property type="entry name" value="Peptidase_M42_aminopept"/>
</dbReference>
<dbReference type="GO" id="GO:0006508">
    <property type="term" value="P:proteolysis"/>
    <property type="evidence" value="ECO:0007669"/>
    <property type="project" value="UniProtKB-KW"/>
</dbReference>
<gene>
    <name evidence="9" type="ORF">ENV70_05655</name>
</gene>
<evidence type="ECO:0000256" key="6">
    <source>
        <dbReference type="PIRNR" id="PIRNR001123"/>
    </source>
</evidence>
<comment type="caution">
    <text evidence="9">The sequence shown here is derived from an EMBL/GenBank/DDBJ whole genome shotgun (WGS) entry which is preliminary data.</text>
</comment>
<evidence type="ECO:0000313" key="9">
    <source>
        <dbReference type="EMBL" id="HHS63079.1"/>
    </source>
</evidence>
<feature type="binding site" evidence="8">
    <location>
        <position position="166"/>
    </location>
    <ligand>
        <name>Zn(2+)</name>
        <dbReference type="ChEBI" id="CHEBI:29105"/>
        <label>1</label>
    </ligand>
</feature>
<dbReference type="InterPro" id="IPR008007">
    <property type="entry name" value="Peptidase_M42"/>
</dbReference>
<dbReference type="PIRSF" id="PIRSF001123">
    <property type="entry name" value="PepA_GA"/>
    <property type="match status" value="1"/>
</dbReference>
<feature type="binding site" evidence="8">
    <location>
        <position position="166"/>
    </location>
    <ligand>
        <name>Zn(2+)</name>
        <dbReference type="ChEBI" id="CHEBI:29105"/>
        <label>2</label>
    </ligand>
</feature>
<dbReference type="Gene3D" id="3.40.630.10">
    <property type="entry name" value="Zn peptidases"/>
    <property type="match status" value="1"/>
</dbReference>
<dbReference type="PANTHER" id="PTHR32481">
    <property type="entry name" value="AMINOPEPTIDASE"/>
    <property type="match status" value="1"/>
</dbReference>
<comment type="similarity">
    <text evidence="1 6">Belongs to the peptidase M42 family.</text>
</comment>
<dbReference type="Gene3D" id="2.40.30.40">
    <property type="entry name" value="Peptidase M42, domain 2"/>
    <property type="match status" value="1"/>
</dbReference>
<evidence type="ECO:0000256" key="8">
    <source>
        <dbReference type="PIRSR" id="PIRSR001123-2"/>
    </source>
</evidence>
<dbReference type="AlphaFoldDB" id="A0A7C6AGJ1"/>
<evidence type="ECO:0000256" key="5">
    <source>
        <dbReference type="ARBA" id="ARBA00022801"/>
    </source>
</evidence>
<dbReference type="SUPFAM" id="SSF53187">
    <property type="entry name" value="Zn-dependent exopeptidases"/>
    <property type="match status" value="1"/>
</dbReference>
<evidence type="ECO:0000256" key="4">
    <source>
        <dbReference type="ARBA" id="ARBA00022723"/>
    </source>
</evidence>
<dbReference type="CDD" id="cd05656">
    <property type="entry name" value="M42_Frv"/>
    <property type="match status" value="1"/>
</dbReference>
<evidence type="ECO:0000256" key="1">
    <source>
        <dbReference type="ARBA" id="ARBA00006272"/>
    </source>
</evidence>
<proteinExistence type="inferred from homology"/>
<name>A0A7C6AGJ1_UNCW3</name>
<keyword evidence="2" id="KW-0031">Aminopeptidase</keyword>